<reference evidence="3 4" key="1">
    <citation type="submission" date="2021-05" db="EMBL/GenBank/DDBJ databases">
        <title>Novel species in genus Arthrobacter.</title>
        <authorList>
            <person name="Zhang G."/>
        </authorList>
    </citation>
    <scope>NUCLEOTIDE SEQUENCE [LARGE SCALE GENOMIC DNA]</scope>
    <source>
        <strain evidence="4">zg-ZUI227</strain>
    </source>
</reference>
<evidence type="ECO:0000256" key="2">
    <source>
        <dbReference type="SAM" id="SignalP"/>
    </source>
</evidence>
<dbReference type="KEGG" id="ajg:KKR91_05715"/>
<organism evidence="3 4">
    <name type="scientific">Arthrobacter jiangjiafuii</name>
    <dbReference type="NCBI Taxonomy" id="2817475"/>
    <lineage>
        <taxon>Bacteria</taxon>
        <taxon>Bacillati</taxon>
        <taxon>Actinomycetota</taxon>
        <taxon>Actinomycetes</taxon>
        <taxon>Micrococcales</taxon>
        <taxon>Micrococcaceae</taxon>
        <taxon>Arthrobacter</taxon>
    </lineage>
</organism>
<evidence type="ECO:0000256" key="1">
    <source>
        <dbReference type="SAM" id="MobiDB-lite"/>
    </source>
</evidence>
<protein>
    <submittedName>
        <fullName evidence="3">ScyD/ScyE family protein</fullName>
    </submittedName>
</protein>
<dbReference type="Gene3D" id="2.120.10.30">
    <property type="entry name" value="TolB, C-terminal domain"/>
    <property type="match status" value="1"/>
</dbReference>
<accession>A0A975M6W8</accession>
<name>A0A975M6W8_9MICC</name>
<dbReference type="RefSeq" id="WP_210230564.1">
    <property type="nucleotide sequence ID" value="NZ_CP076022.1"/>
</dbReference>
<sequence length="484" mass="48233">MKKAPPAIAVLAAAAALGLGASPASAGGWDNDPPDTPPTAGEVSTVAEGLLSPLSFAVGRGPIFDVAQSNLGLLTRITGDGTTEVLDTGPEGYSSGAVSRSSGTTYYTMAVGAMTHDPSENFSVLKSIDSDGTIETLADIATYEYTENPDSINTYGFEGLDQACAAQLPPDMPASYTGLPDSNPYATLPVDDGVIVADAGTNALLLVDTDGGISTLAVLPPIPATITAEAAAGLALPACTVGQVYNLEPVPTDVEMGPDGSLYVTSLPGGPPDLGVAPGSVFQVNPDDGTSELVATGFAAATGLAVNDNGDIFVAELFGNRISVVRAGSDTPELFYEVNQPAALELRGDVLYASVDALPPGGEATEPETGEPPVAEPPVDPGPPAGRIISIQLDDGQGDGHGDDCDDGKGHGHGDGYGAGWGHGGGKGDGYGTGWGHGGGKGDGYGAGWGHGGGKGDGKGDGHGWGKGKGHGYGAGWGHDGGRR</sequence>
<feature type="region of interest" description="Disordered" evidence="1">
    <location>
        <begin position="461"/>
        <end position="484"/>
    </location>
</feature>
<feature type="signal peptide" evidence="2">
    <location>
        <begin position="1"/>
        <end position="26"/>
    </location>
</feature>
<dbReference type="InterPro" id="IPR011042">
    <property type="entry name" value="6-blade_b-propeller_TolB-like"/>
</dbReference>
<dbReference type="Proteomes" id="UP000676885">
    <property type="component" value="Chromosome"/>
</dbReference>
<dbReference type="InterPro" id="IPR048031">
    <property type="entry name" value="ScyD/ScyE-like"/>
</dbReference>
<feature type="region of interest" description="Disordered" evidence="1">
    <location>
        <begin position="357"/>
        <end position="377"/>
    </location>
</feature>
<dbReference type="SUPFAM" id="SSF63829">
    <property type="entry name" value="Calcium-dependent phosphotriesterase"/>
    <property type="match status" value="1"/>
</dbReference>
<gene>
    <name evidence="3" type="ORF">KKR91_05715</name>
</gene>
<feature type="chain" id="PRO_5037470616" evidence="2">
    <location>
        <begin position="27"/>
        <end position="484"/>
    </location>
</feature>
<dbReference type="EMBL" id="CP076022">
    <property type="protein sequence ID" value="QWC11083.1"/>
    <property type="molecule type" value="Genomic_DNA"/>
</dbReference>
<evidence type="ECO:0000313" key="3">
    <source>
        <dbReference type="EMBL" id="QWC11083.1"/>
    </source>
</evidence>
<proteinExistence type="predicted"/>
<keyword evidence="2" id="KW-0732">Signal</keyword>
<keyword evidence="4" id="KW-1185">Reference proteome</keyword>
<dbReference type="NCBIfam" id="NF033206">
    <property type="entry name" value="ScyE_fam"/>
    <property type="match status" value="1"/>
</dbReference>
<dbReference type="AlphaFoldDB" id="A0A975M6W8"/>
<feature type="compositionally biased region" description="Gly residues" evidence="1">
    <location>
        <begin position="465"/>
        <end position="484"/>
    </location>
</feature>
<evidence type="ECO:0000313" key="4">
    <source>
        <dbReference type="Proteomes" id="UP000676885"/>
    </source>
</evidence>